<feature type="compositionally biased region" description="Low complexity" evidence="1">
    <location>
        <begin position="251"/>
        <end position="272"/>
    </location>
</feature>
<organism evidence="2 3">
    <name type="scientific">Panaeolus cyanescens</name>
    <dbReference type="NCBI Taxonomy" id="181874"/>
    <lineage>
        <taxon>Eukaryota</taxon>
        <taxon>Fungi</taxon>
        <taxon>Dikarya</taxon>
        <taxon>Basidiomycota</taxon>
        <taxon>Agaricomycotina</taxon>
        <taxon>Agaricomycetes</taxon>
        <taxon>Agaricomycetidae</taxon>
        <taxon>Agaricales</taxon>
        <taxon>Agaricineae</taxon>
        <taxon>Galeropsidaceae</taxon>
        <taxon>Panaeolus</taxon>
    </lineage>
</organism>
<evidence type="ECO:0000313" key="2">
    <source>
        <dbReference type="EMBL" id="PPR02602.1"/>
    </source>
</evidence>
<dbReference type="SUPFAM" id="SSF57959">
    <property type="entry name" value="Leucine zipper domain"/>
    <property type="match status" value="1"/>
</dbReference>
<feature type="region of interest" description="Disordered" evidence="1">
    <location>
        <begin position="1"/>
        <end position="25"/>
    </location>
</feature>
<feature type="compositionally biased region" description="Polar residues" evidence="1">
    <location>
        <begin position="113"/>
        <end position="148"/>
    </location>
</feature>
<feature type="compositionally biased region" description="Polar residues" evidence="1">
    <location>
        <begin position="273"/>
        <end position="284"/>
    </location>
</feature>
<name>A0A409YHY9_9AGAR</name>
<feature type="region of interest" description="Disordered" evidence="1">
    <location>
        <begin position="250"/>
        <end position="284"/>
    </location>
</feature>
<evidence type="ECO:0000313" key="3">
    <source>
        <dbReference type="Proteomes" id="UP000284842"/>
    </source>
</evidence>
<reference evidence="2 3" key="1">
    <citation type="journal article" date="2018" name="Evol. Lett.">
        <title>Horizontal gene cluster transfer increased hallucinogenic mushroom diversity.</title>
        <authorList>
            <person name="Reynolds H.T."/>
            <person name="Vijayakumar V."/>
            <person name="Gluck-Thaler E."/>
            <person name="Korotkin H.B."/>
            <person name="Matheny P.B."/>
            <person name="Slot J.C."/>
        </authorList>
    </citation>
    <scope>NUCLEOTIDE SEQUENCE [LARGE SCALE GENOMIC DNA]</scope>
    <source>
        <strain evidence="2 3">2629</strain>
    </source>
</reference>
<evidence type="ECO:0000256" key="1">
    <source>
        <dbReference type="SAM" id="MobiDB-lite"/>
    </source>
</evidence>
<evidence type="ECO:0008006" key="4">
    <source>
        <dbReference type="Google" id="ProtNLM"/>
    </source>
</evidence>
<dbReference type="Gene3D" id="1.20.5.170">
    <property type="match status" value="1"/>
</dbReference>
<dbReference type="EMBL" id="NHTK01001158">
    <property type="protein sequence ID" value="PPR02602.1"/>
    <property type="molecule type" value="Genomic_DNA"/>
</dbReference>
<dbReference type="AlphaFoldDB" id="A0A409YHY9"/>
<feature type="compositionally biased region" description="Polar residues" evidence="1">
    <location>
        <begin position="77"/>
        <end position="92"/>
    </location>
</feature>
<sequence>MSSKRGRKRNDNLPPNRARDVQRAFRARRAAHLKALEDRVSELEEENGCLRQALNLPPSNRPPLGKGPTGKDKPKTFESTLQSFGVSSSRELSSAPTAAPSPVSRASSESPSNTAVSMSSLSSRPMTVIESGTWNDSILLSDPPSHQTQSQPGQVSPIPQQQQQQQQQQHPPAQPPVPTPPSVQPQHQQISQQHHHRPPSSTQQAHQGLHHSSLDTQGEITYHITPLTAPLSAPLPMKPLQFASYSDNFASTSRPLSSALYSSSSPSYSQTSDRPLSTGFGNQTYNRTDHLRQEATNRHQQYSYQSSFQPHNGSLHSQTPSPGIAHLHNNQNNTHTPNARDLPLPYPHRRSLTDPQGFSLGQGFPHLPNPTQLQSHPRPPEYIRPSESFHLTTSRPGIYGSDGRLHIP</sequence>
<feature type="compositionally biased region" description="Low complexity" evidence="1">
    <location>
        <begin position="93"/>
        <end position="112"/>
    </location>
</feature>
<comment type="caution">
    <text evidence="2">The sequence shown here is derived from an EMBL/GenBank/DDBJ whole genome shotgun (WGS) entry which is preliminary data.</text>
</comment>
<protein>
    <recommendedName>
        <fullName evidence="4">BZIP domain-containing protein</fullName>
    </recommendedName>
</protein>
<feature type="compositionally biased region" description="Polar residues" evidence="1">
    <location>
        <begin position="298"/>
        <end position="321"/>
    </location>
</feature>
<dbReference type="STRING" id="181874.A0A409YHY9"/>
<feature type="region of interest" description="Disordered" evidence="1">
    <location>
        <begin position="51"/>
        <end position="210"/>
    </location>
</feature>
<dbReference type="OrthoDB" id="2552152at2759"/>
<dbReference type="InterPro" id="IPR046347">
    <property type="entry name" value="bZIP_sf"/>
</dbReference>
<accession>A0A409YHY9</accession>
<feature type="compositionally biased region" description="Pro residues" evidence="1">
    <location>
        <begin position="172"/>
        <end position="183"/>
    </location>
</feature>
<keyword evidence="3" id="KW-1185">Reference proteome</keyword>
<feature type="compositionally biased region" description="Low complexity" evidence="1">
    <location>
        <begin position="149"/>
        <end position="171"/>
    </location>
</feature>
<proteinExistence type="predicted"/>
<feature type="compositionally biased region" description="Polar residues" evidence="1">
    <location>
        <begin position="328"/>
        <end position="337"/>
    </location>
</feature>
<dbReference type="InParanoid" id="A0A409YHY9"/>
<dbReference type="Proteomes" id="UP000284842">
    <property type="component" value="Unassembled WGS sequence"/>
</dbReference>
<feature type="region of interest" description="Disordered" evidence="1">
    <location>
        <begin position="298"/>
        <end position="408"/>
    </location>
</feature>
<gene>
    <name evidence="2" type="ORF">CVT24_002173</name>
</gene>
<dbReference type="GO" id="GO:0003700">
    <property type="term" value="F:DNA-binding transcription factor activity"/>
    <property type="evidence" value="ECO:0007669"/>
    <property type="project" value="InterPro"/>
</dbReference>